<feature type="transmembrane region" description="Helical" evidence="1">
    <location>
        <begin position="98"/>
        <end position="120"/>
    </location>
</feature>
<evidence type="ECO:0000256" key="1">
    <source>
        <dbReference type="SAM" id="Phobius"/>
    </source>
</evidence>
<keyword evidence="1" id="KW-0472">Membrane</keyword>
<protein>
    <submittedName>
        <fullName evidence="2">Uncharacterized protein</fullName>
    </submittedName>
</protein>
<dbReference type="AlphaFoldDB" id="A0A7S0E7G1"/>
<name>A0A7S0E7G1_9CRYP</name>
<evidence type="ECO:0000313" key="2">
    <source>
        <dbReference type="EMBL" id="CAD8476691.1"/>
    </source>
</evidence>
<gene>
    <name evidence="2" type="ORF">HPHI1048_LOCUS6464</name>
</gene>
<sequence>MAALLILGDNVRHVLQDLDVWPAGPWPGSSQYVSNCPARIAMSPPRPCNTSAECGTFDCGGDSYAASDGASCFSCYVGEGSFDHTCSNGMESISCLSAVGWIFLSMTYSGFALFFIATFWNADLVGKLRRIQEQWKAIREDDGI</sequence>
<reference evidence="2" key="1">
    <citation type="submission" date="2021-01" db="EMBL/GenBank/DDBJ databases">
        <authorList>
            <person name="Corre E."/>
            <person name="Pelletier E."/>
            <person name="Niang G."/>
            <person name="Scheremetjew M."/>
            <person name="Finn R."/>
            <person name="Kale V."/>
            <person name="Holt S."/>
            <person name="Cochrane G."/>
            <person name="Meng A."/>
            <person name="Brown T."/>
            <person name="Cohen L."/>
        </authorList>
    </citation>
    <scope>NUCLEOTIDE SEQUENCE</scope>
    <source>
        <strain evidence="2">CCMP325</strain>
    </source>
</reference>
<dbReference type="EMBL" id="HBEO01009243">
    <property type="protein sequence ID" value="CAD8476691.1"/>
    <property type="molecule type" value="Transcribed_RNA"/>
</dbReference>
<accession>A0A7S0E7G1</accession>
<keyword evidence="1" id="KW-0812">Transmembrane</keyword>
<organism evidence="2">
    <name type="scientific">Hanusia phi</name>
    <dbReference type="NCBI Taxonomy" id="3032"/>
    <lineage>
        <taxon>Eukaryota</taxon>
        <taxon>Cryptophyceae</taxon>
        <taxon>Pyrenomonadales</taxon>
        <taxon>Geminigeraceae</taxon>
        <taxon>Hanusia</taxon>
    </lineage>
</organism>
<keyword evidence="1" id="KW-1133">Transmembrane helix</keyword>
<proteinExistence type="predicted"/>